<sequence>MAFKEEWLDEGIIEEVLPNEVALYGKYLPHRPVLIECNSTTPIRPVLDASAKFQGYLSLNQCLQCAPNLIELIPDIVA</sequence>
<organism evidence="1 2">
    <name type="scientific">Araneus ventricosus</name>
    <name type="common">Orbweaver spider</name>
    <name type="synonym">Epeira ventricosa</name>
    <dbReference type="NCBI Taxonomy" id="182803"/>
    <lineage>
        <taxon>Eukaryota</taxon>
        <taxon>Metazoa</taxon>
        <taxon>Ecdysozoa</taxon>
        <taxon>Arthropoda</taxon>
        <taxon>Chelicerata</taxon>
        <taxon>Arachnida</taxon>
        <taxon>Araneae</taxon>
        <taxon>Araneomorphae</taxon>
        <taxon>Entelegynae</taxon>
        <taxon>Araneoidea</taxon>
        <taxon>Araneidae</taxon>
        <taxon>Araneus</taxon>
    </lineage>
</organism>
<gene>
    <name evidence="1" type="ORF">AVEN_245248_1</name>
</gene>
<dbReference type="Proteomes" id="UP000499080">
    <property type="component" value="Unassembled WGS sequence"/>
</dbReference>
<comment type="caution">
    <text evidence="1">The sequence shown here is derived from an EMBL/GenBank/DDBJ whole genome shotgun (WGS) entry which is preliminary data.</text>
</comment>
<evidence type="ECO:0000313" key="2">
    <source>
        <dbReference type="Proteomes" id="UP000499080"/>
    </source>
</evidence>
<dbReference type="EMBL" id="BGPR01000562">
    <property type="protein sequence ID" value="GBM26519.1"/>
    <property type="molecule type" value="Genomic_DNA"/>
</dbReference>
<dbReference type="AlphaFoldDB" id="A0A4Y2EE27"/>
<dbReference type="OrthoDB" id="6435738at2759"/>
<reference evidence="1 2" key="1">
    <citation type="journal article" date="2019" name="Sci. Rep.">
        <title>Orb-weaving spider Araneus ventricosus genome elucidates the spidroin gene catalogue.</title>
        <authorList>
            <person name="Kono N."/>
            <person name="Nakamura H."/>
            <person name="Ohtoshi R."/>
            <person name="Moran D.A.P."/>
            <person name="Shinohara A."/>
            <person name="Yoshida Y."/>
            <person name="Fujiwara M."/>
            <person name="Mori M."/>
            <person name="Tomita M."/>
            <person name="Arakawa K."/>
        </authorList>
    </citation>
    <scope>NUCLEOTIDE SEQUENCE [LARGE SCALE GENOMIC DNA]</scope>
</reference>
<proteinExistence type="predicted"/>
<name>A0A4Y2EE27_ARAVE</name>
<keyword evidence="2" id="KW-1185">Reference proteome</keyword>
<evidence type="ECO:0000313" key="1">
    <source>
        <dbReference type="EMBL" id="GBM26519.1"/>
    </source>
</evidence>
<accession>A0A4Y2EE27</accession>
<protein>
    <submittedName>
        <fullName evidence="1">Uncharacterized protein</fullName>
    </submittedName>
</protein>